<organism evidence="2 3">
    <name type="scientific">Chlamydomonas schloesseri</name>
    <dbReference type="NCBI Taxonomy" id="2026947"/>
    <lineage>
        <taxon>Eukaryota</taxon>
        <taxon>Viridiplantae</taxon>
        <taxon>Chlorophyta</taxon>
        <taxon>core chlorophytes</taxon>
        <taxon>Chlorophyceae</taxon>
        <taxon>CS clade</taxon>
        <taxon>Chlamydomonadales</taxon>
        <taxon>Chlamydomonadaceae</taxon>
        <taxon>Chlamydomonas</taxon>
    </lineage>
</organism>
<feature type="region of interest" description="Disordered" evidence="1">
    <location>
        <begin position="776"/>
        <end position="805"/>
    </location>
</feature>
<sequence>MASVPGSSRPPAITLEDILRTLDAAALGSMLRSLSTSDLLSARLACRGLRDACSAGVRQFTVSISQRAADSWRPGRRSPLCLFPFCSHLTLRINLGVYKSSAARAGDDRDGDASDVEDRAWDWDDAEMQGMYPDSYSHPVLARLAVAGVSPEALGRITALSLHADHGEPSWADSRDFDLAGVLCTLAPVLPGLQSVDASQVKLEGGYMRASDRSRPALMYAALGAHCPRLHELRLPVVPGILHGVGALAGCSGLRELSVFEAGYDLENRAVLGPEAVAGLSQLRSLRVLRLCCHDRSPEQGANLAALLGGRRPPALEVLELAAAVRVRGAPASRAWDGWDRWRRLPFTRLSFAAGSGRIQDVSPEPTPPYAAGYSGSREYDTLAQVLLAAADQLPHSASPVSFGRLAIAQLPLDLNSGTEEEVLKGLRPDGPLARLAARCARVELGRLDARSAVSGRAVCAVVIALGLPAEMSLRLGLWQPPGGGGVAPSCQWREVAASAMRKMLPPLPRAGATGAPQLQHLESAAAEDVMREAIERLWLAAAAKTEEAAAAEAEAQAAAIEAVRLGYDDSINPCLMGPDFWELLLRASALVFVRGVAPSPLPPPCQYGEWDDWPYEARTLAPWLDAAFGPALATASCSSAAEVTLPSSCIDPFGDCVNAPCAGALLLPCPSLRKAAALVAAIEASAAAGGGAAAAGGGSGGGKSGSKPEAIIVPRHLLKSEACSPYPMDCGMLVRCALVQVLSELWVGRSQLEQDGAGGETRLLGGPALEVCAGGSGGQQAASGKQEQRGHRQGGRRTGEGGDNVGHRLQLLLELDKQLAPMLPRGFH</sequence>
<evidence type="ECO:0000313" key="3">
    <source>
        <dbReference type="Proteomes" id="UP000613740"/>
    </source>
</evidence>
<evidence type="ECO:0000313" key="2">
    <source>
        <dbReference type="EMBL" id="KAG2450405.1"/>
    </source>
</evidence>
<evidence type="ECO:0000256" key="1">
    <source>
        <dbReference type="SAM" id="MobiDB-lite"/>
    </source>
</evidence>
<protein>
    <recommendedName>
        <fullName evidence="4">F-box domain-containing protein</fullName>
    </recommendedName>
</protein>
<name>A0A835WPK5_9CHLO</name>
<gene>
    <name evidence="2" type="ORF">HYH02_004907</name>
</gene>
<keyword evidence="3" id="KW-1185">Reference proteome</keyword>
<accession>A0A835WPK5</accession>
<dbReference type="Proteomes" id="UP000613740">
    <property type="component" value="Unassembled WGS sequence"/>
</dbReference>
<comment type="caution">
    <text evidence="2">The sequence shown here is derived from an EMBL/GenBank/DDBJ whole genome shotgun (WGS) entry which is preliminary data.</text>
</comment>
<dbReference type="OrthoDB" id="559688at2759"/>
<evidence type="ECO:0008006" key="4">
    <source>
        <dbReference type="Google" id="ProtNLM"/>
    </source>
</evidence>
<dbReference type="AlphaFoldDB" id="A0A835WPK5"/>
<proteinExistence type="predicted"/>
<dbReference type="EMBL" id="JAEHOD010000011">
    <property type="protein sequence ID" value="KAG2450405.1"/>
    <property type="molecule type" value="Genomic_DNA"/>
</dbReference>
<reference evidence="2" key="1">
    <citation type="journal article" date="2020" name="bioRxiv">
        <title>Comparative genomics of Chlamydomonas.</title>
        <authorList>
            <person name="Craig R.J."/>
            <person name="Hasan A.R."/>
            <person name="Ness R.W."/>
            <person name="Keightley P.D."/>
        </authorList>
    </citation>
    <scope>NUCLEOTIDE SEQUENCE</scope>
    <source>
        <strain evidence="2">CCAP 11/173</strain>
    </source>
</reference>